<evidence type="ECO:0000313" key="2">
    <source>
        <dbReference type="EMBL" id="CAF2109599.1"/>
    </source>
</evidence>
<gene>
    <name evidence="2" type="ORF">DARMORV10_C08P19740.1</name>
</gene>
<sequence length="119" mass="13380">MRRGWHPTLPYHLVNPRTFISKYKTQYNITPKTKNRAQKKTENTKSPSAQPKHTSQKHVLTPQQREEHVSPNPITFPNAGNQSGASPEPHRKSSATSHASSAAGLLSTESFIEPCRYFS</sequence>
<feature type="compositionally biased region" description="Polar residues" evidence="1">
    <location>
        <begin position="72"/>
        <end position="85"/>
    </location>
</feature>
<feature type="compositionally biased region" description="Low complexity" evidence="1">
    <location>
        <begin position="94"/>
        <end position="105"/>
    </location>
</feature>
<name>A0A816V587_BRANA</name>
<proteinExistence type="predicted"/>
<dbReference type="Proteomes" id="UP001295469">
    <property type="component" value="Chromosome C08"/>
</dbReference>
<feature type="compositionally biased region" description="Polar residues" evidence="1">
    <location>
        <begin position="44"/>
        <end position="63"/>
    </location>
</feature>
<dbReference type="AlphaFoldDB" id="A0A816V587"/>
<feature type="compositionally biased region" description="Polar residues" evidence="1">
    <location>
        <begin position="23"/>
        <end position="32"/>
    </location>
</feature>
<protein>
    <submittedName>
        <fullName evidence="2">(rape) hypothetical protein</fullName>
    </submittedName>
</protein>
<dbReference type="EMBL" id="HG994372">
    <property type="protein sequence ID" value="CAF2109599.1"/>
    <property type="molecule type" value="Genomic_DNA"/>
</dbReference>
<organism evidence="2">
    <name type="scientific">Brassica napus</name>
    <name type="common">Rape</name>
    <dbReference type="NCBI Taxonomy" id="3708"/>
    <lineage>
        <taxon>Eukaryota</taxon>
        <taxon>Viridiplantae</taxon>
        <taxon>Streptophyta</taxon>
        <taxon>Embryophyta</taxon>
        <taxon>Tracheophyta</taxon>
        <taxon>Spermatophyta</taxon>
        <taxon>Magnoliopsida</taxon>
        <taxon>eudicotyledons</taxon>
        <taxon>Gunneridae</taxon>
        <taxon>Pentapetalae</taxon>
        <taxon>rosids</taxon>
        <taxon>malvids</taxon>
        <taxon>Brassicales</taxon>
        <taxon>Brassicaceae</taxon>
        <taxon>Brassiceae</taxon>
        <taxon>Brassica</taxon>
    </lineage>
</organism>
<accession>A0A816V587</accession>
<reference evidence="2" key="1">
    <citation type="submission" date="2021-01" db="EMBL/GenBank/DDBJ databases">
        <authorList>
            <consortium name="Genoscope - CEA"/>
            <person name="William W."/>
        </authorList>
    </citation>
    <scope>NUCLEOTIDE SEQUENCE</scope>
</reference>
<feature type="region of interest" description="Disordered" evidence="1">
    <location>
        <begin position="22"/>
        <end position="105"/>
    </location>
</feature>
<evidence type="ECO:0000256" key="1">
    <source>
        <dbReference type="SAM" id="MobiDB-lite"/>
    </source>
</evidence>